<dbReference type="Proteomes" id="UP000297564">
    <property type="component" value="Unassembled WGS sequence"/>
</dbReference>
<evidence type="ECO:0000313" key="2">
    <source>
        <dbReference type="Proteomes" id="UP000297564"/>
    </source>
</evidence>
<dbReference type="EMBL" id="SMLL01000001">
    <property type="protein sequence ID" value="TFZ04847.1"/>
    <property type="molecule type" value="Genomic_DNA"/>
</dbReference>
<sequence length="117" mass="12765">MKVPATQHSWHSRAAVMPTGLTRSAVIQPVFRTLSPLLAALGAAVSLSACDPFEPASGFDYKECRFSLEKLPHYPTISGGERLKFIDACLRDKGWTPAASCKEASAEGRIHCAYERK</sequence>
<protein>
    <submittedName>
        <fullName evidence="1">Uncharacterized protein</fullName>
    </submittedName>
</protein>
<name>A0A4Z0BZR4_9BURK</name>
<organism evidence="1 2">
    <name type="scientific">Ramlibacter rhizophilus</name>
    <dbReference type="NCBI Taxonomy" id="1781167"/>
    <lineage>
        <taxon>Bacteria</taxon>
        <taxon>Pseudomonadati</taxon>
        <taxon>Pseudomonadota</taxon>
        <taxon>Betaproteobacteria</taxon>
        <taxon>Burkholderiales</taxon>
        <taxon>Comamonadaceae</taxon>
        <taxon>Ramlibacter</taxon>
    </lineage>
</organism>
<dbReference type="RefSeq" id="WP_135283729.1">
    <property type="nucleotide sequence ID" value="NZ_SMLL01000001.1"/>
</dbReference>
<accession>A0A4Z0BZR4</accession>
<keyword evidence="2" id="KW-1185">Reference proteome</keyword>
<proteinExistence type="predicted"/>
<gene>
    <name evidence="1" type="ORF">EZ242_03625</name>
</gene>
<evidence type="ECO:0000313" key="1">
    <source>
        <dbReference type="EMBL" id="TFZ04847.1"/>
    </source>
</evidence>
<dbReference type="AlphaFoldDB" id="A0A4Z0BZR4"/>
<comment type="caution">
    <text evidence="1">The sequence shown here is derived from an EMBL/GenBank/DDBJ whole genome shotgun (WGS) entry which is preliminary data.</text>
</comment>
<reference evidence="1 2" key="1">
    <citation type="submission" date="2019-03" db="EMBL/GenBank/DDBJ databases">
        <title>Ramlibacter rhizophilus CCTCC AB2015357, whole genome shotgun sequence.</title>
        <authorList>
            <person name="Zhang X."/>
            <person name="Feng G."/>
            <person name="Zhu H."/>
        </authorList>
    </citation>
    <scope>NUCLEOTIDE SEQUENCE [LARGE SCALE GENOMIC DNA]</scope>
    <source>
        <strain evidence="1 2">CCTCC AB2015357</strain>
    </source>
</reference>